<protein>
    <submittedName>
        <fullName evidence="2">Nucleoside-diphosphate-sugar epimerase</fullName>
    </submittedName>
</protein>
<dbReference type="STRING" id="80876.SAMN05421779_104154"/>
<dbReference type="InterPro" id="IPR001509">
    <property type="entry name" value="Epimerase_deHydtase"/>
</dbReference>
<dbReference type="EMBL" id="FTOA01000004">
    <property type="protein sequence ID" value="SIS86054.1"/>
    <property type="molecule type" value="Genomic_DNA"/>
</dbReference>
<keyword evidence="3" id="KW-1185">Reference proteome</keyword>
<evidence type="ECO:0000259" key="1">
    <source>
        <dbReference type="Pfam" id="PF01370"/>
    </source>
</evidence>
<dbReference type="Pfam" id="PF01370">
    <property type="entry name" value="Epimerase"/>
    <property type="match status" value="1"/>
</dbReference>
<reference evidence="2 3" key="1">
    <citation type="submission" date="2017-01" db="EMBL/GenBank/DDBJ databases">
        <authorList>
            <person name="Mah S.A."/>
            <person name="Swanson W.J."/>
            <person name="Moy G.W."/>
            <person name="Vacquier V.D."/>
        </authorList>
    </citation>
    <scope>NUCLEOTIDE SEQUENCE [LARGE SCALE GENOMIC DNA]</scope>
    <source>
        <strain evidence="2 3">DSM 11589</strain>
    </source>
</reference>
<feature type="domain" description="NAD-dependent epimerase/dehydratase" evidence="1">
    <location>
        <begin position="8"/>
        <end position="243"/>
    </location>
</feature>
<dbReference type="Proteomes" id="UP000185678">
    <property type="component" value="Unassembled WGS sequence"/>
</dbReference>
<proteinExistence type="predicted"/>
<name>A0A1N7MIP3_9PROT</name>
<dbReference type="OrthoDB" id="9795501at2"/>
<dbReference type="CDD" id="cd08946">
    <property type="entry name" value="SDR_e"/>
    <property type="match status" value="1"/>
</dbReference>
<dbReference type="Gene3D" id="3.40.50.720">
    <property type="entry name" value="NAD(P)-binding Rossmann-like Domain"/>
    <property type="match status" value="1"/>
</dbReference>
<sequence length="333" mass="36808">MTERSWNVLVVGGAGYVGAVLVPQLLQAGHRVTVLDLYLYGEDLFADLRGTPGFREVKGDMRDPAVVEDALSGCDAVIHLACISNDPSFELNPELGKSINYDSFRPLVQAAKRAGVERFVYASSSSVYGIKEGIVVTEDVPLEPLTDYSRFKALCEDILHEERQPGFTTLIVRPATVCGYSPRQRLDVIVNILTNHAVNRGMVTVLGGDQLRPNIHIQDMCAFYLNSLRWPADQIDGKVYNVGDVNYSVRQLADIVRGVVGEQVAVEVKPTNDNRSYHVSSEAIERDLDFRPVHGIEQAVRDLVAAFEAGKLPNSLDDIRYYNIKVMQALALS</sequence>
<dbReference type="PANTHER" id="PTHR43245">
    <property type="entry name" value="BIFUNCTIONAL POLYMYXIN RESISTANCE PROTEIN ARNA"/>
    <property type="match status" value="1"/>
</dbReference>
<organism evidence="2 3">
    <name type="scientific">Insolitispirillum peregrinum</name>
    <dbReference type="NCBI Taxonomy" id="80876"/>
    <lineage>
        <taxon>Bacteria</taxon>
        <taxon>Pseudomonadati</taxon>
        <taxon>Pseudomonadota</taxon>
        <taxon>Alphaproteobacteria</taxon>
        <taxon>Rhodospirillales</taxon>
        <taxon>Novispirillaceae</taxon>
        <taxon>Insolitispirillum</taxon>
    </lineage>
</organism>
<dbReference type="InterPro" id="IPR050177">
    <property type="entry name" value="Lipid_A_modif_metabolic_enz"/>
</dbReference>
<dbReference type="SUPFAM" id="SSF51735">
    <property type="entry name" value="NAD(P)-binding Rossmann-fold domains"/>
    <property type="match status" value="1"/>
</dbReference>
<dbReference type="InterPro" id="IPR036291">
    <property type="entry name" value="NAD(P)-bd_dom_sf"/>
</dbReference>
<gene>
    <name evidence="2" type="ORF">SAMN05421779_104154</name>
</gene>
<evidence type="ECO:0000313" key="3">
    <source>
        <dbReference type="Proteomes" id="UP000185678"/>
    </source>
</evidence>
<accession>A0A1N7MIP3</accession>
<dbReference type="AlphaFoldDB" id="A0A1N7MIP3"/>
<evidence type="ECO:0000313" key="2">
    <source>
        <dbReference type="EMBL" id="SIS86054.1"/>
    </source>
</evidence>
<dbReference type="PANTHER" id="PTHR43245:SF23">
    <property type="entry name" value="NAD(P)-BINDING DOMAIN-CONTAINING PROTEIN"/>
    <property type="match status" value="1"/>
</dbReference>